<sequence>MGAGGVHDRGLPSCALQLLPFTGMETMAHNRTLGRSGIEVSPLGFGCWAIGGEWQSTDGQPLGWGKVDDDESVRAIRRALDLGVTFFDTADAYGTGHSERVLGRALGKHRGDVVVATKWGNVFDERTRIREGQDDSPEHVRRALTASLRRLDTDHVDLYQLHISDADPERAARLRDACEELVREGLIRAYAWSTDDPDRAAVFAEGPHCAAVQHRLNILQDAPELLALCAESDLASVNRSPLAMGLLAGRHTAGRALDDGDIRNAPPAWLPGFIANAGADPAWLRRVDALRSILTSGGRTLAQGALAWIWARSPRTIPIPGFRTVAQAEENAGAIAKGPLTAGQLAEVDRILGR</sequence>
<protein>
    <submittedName>
        <fullName evidence="2">Aldo/keto reductase</fullName>
    </submittedName>
</protein>
<dbReference type="SUPFAM" id="SSF51430">
    <property type="entry name" value="NAD(P)-linked oxidoreductase"/>
    <property type="match status" value="1"/>
</dbReference>
<comment type="caution">
    <text evidence="2">The sequence shown here is derived from an EMBL/GenBank/DDBJ whole genome shotgun (WGS) entry which is preliminary data.</text>
</comment>
<dbReference type="EMBL" id="QYCY01000001">
    <property type="protein sequence ID" value="RLV77090.1"/>
    <property type="molecule type" value="Genomic_DNA"/>
</dbReference>
<dbReference type="InterPro" id="IPR023210">
    <property type="entry name" value="NADP_OxRdtase_dom"/>
</dbReference>
<dbReference type="InterPro" id="IPR036812">
    <property type="entry name" value="NAD(P)_OxRdtase_dom_sf"/>
</dbReference>
<evidence type="ECO:0000259" key="1">
    <source>
        <dbReference type="Pfam" id="PF00248"/>
    </source>
</evidence>
<dbReference type="Proteomes" id="UP000281594">
    <property type="component" value="Unassembled WGS sequence"/>
</dbReference>
<accession>A0A3L8RBZ7</accession>
<organism evidence="2 3">
    <name type="scientific">Streptomyces rapamycinicus (strain ATCC 29253 / DSM 41530 / NRRL 5491 / AYB-994)</name>
    <name type="common">Streptomyces hygroscopicus (strain ATCC 29253)</name>
    <dbReference type="NCBI Taxonomy" id="1343740"/>
    <lineage>
        <taxon>Bacteria</taxon>
        <taxon>Bacillati</taxon>
        <taxon>Actinomycetota</taxon>
        <taxon>Actinomycetes</taxon>
        <taxon>Kitasatosporales</taxon>
        <taxon>Streptomycetaceae</taxon>
        <taxon>Streptomyces</taxon>
        <taxon>Streptomyces violaceusniger group</taxon>
    </lineage>
</organism>
<name>A0A3L8RBZ7_STRRN</name>
<dbReference type="PANTHER" id="PTHR43312:SF1">
    <property type="entry name" value="NADP-DEPENDENT OXIDOREDUCTASE DOMAIN-CONTAINING PROTEIN"/>
    <property type="match status" value="1"/>
</dbReference>
<dbReference type="InterPro" id="IPR053135">
    <property type="entry name" value="AKR2_Oxidoreductase"/>
</dbReference>
<dbReference type="PANTHER" id="PTHR43312">
    <property type="entry name" value="D-THREO-ALDOSE 1-DEHYDROGENASE"/>
    <property type="match status" value="1"/>
</dbReference>
<proteinExistence type="predicted"/>
<evidence type="ECO:0000313" key="3">
    <source>
        <dbReference type="Proteomes" id="UP000281594"/>
    </source>
</evidence>
<feature type="domain" description="NADP-dependent oxidoreductase" evidence="1">
    <location>
        <begin position="42"/>
        <end position="351"/>
    </location>
</feature>
<reference evidence="2 3" key="1">
    <citation type="journal article" date="2018" name="J. Biol. Chem.">
        <title>Discovery of the actinoplanic acid pathway in Streptomyces rapamycinicus reveals a genetically conserved synergism with rapamycin.</title>
        <authorList>
            <person name="Mrak P."/>
            <person name="Krastel P."/>
            <person name="Pivk Lukancic P."/>
            <person name="Tao J."/>
            <person name="Pistorius D."/>
            <person name="Moore C.M."/>
        </authorList>
    </citation>
    <scope>NUCLEOTIDE SEQUENCE [LARGE SCALE GENOMIC DNA]</scope>
    <source>
        <strain evidence="2 3">NRRL 5491</strain>
    </source>
</reference>
<evidence type="ECO:0000313" key="2">
    <source>
        <dbReference type="EMBL" id="RLV77090.1"/>
    </source>
</evidence>
<gene>
    <name evidence="2" type="ORF">D3C57_101935</name>
</gene>
<dbReference type="STRING" id="1343740.M271_41745"/>
<dbReference type="CDD" id="cd19086">
    <property type="entry name" value="AKR_AKR11C1"/>
    <property type="match status" value="1"/>
</dbReference>
<dbReference type="Gene3D" id="3.20.20.100">
    <property type="entry name" value="NADP-dependent oxidoreductase domain"/>
    <property type="match status" value="1"/>
</dbReference>
<dbReference type="Pfam" id="PF00248">
    <property type="entry name" value="Aldo_ket_red"/>
    <property type="match status" value="1"/>
</dbReference>
<dbReference type="AlphaFoldDB" id="A0A3L8RBZ7"/>